<protein>
    <submittedName>
        <fullName evidence="2">Uncharacterized protein</fullName>
    </submittedName>
</protein>
<feature type="region of interest" description="Disordered" evidence="1">
    <location>
        <begin position="479"/>
        <end position="518"/>
    </location>
</feature>
<feature type="region of interest" description="Disordered" evidence="1">
    <location>
        <begin position="717"/>
        <end position="932"/>
    </location>
</feature>
<evidence type="ECO:0000256" key="1">
    <source>
        <dbReference type="SAM" id="MobiDB-lite"/>
    </source>
</evidence>
<dbReference type="Proteomes" id="UP000038009">
    <property type="component" value="Unassembled WGS sequence"/>
</dbReference>
<name>A0A0N1I3Y6_LEPSE</name>
<feature type="compositionally biased region" description="Low complexity" evidence="1">
    <location>
        <begin position="747"/>
        <end position="759"/>
    </location>
</feature>
<feature type="compositionally biased region" description="Pro residues" evidence="1">
    <location>
        <begin position="888"/>
        <end position="932"/>
    </location>
</feature>
<feature type="region of interest" description="Disordered" evidence="1">
    <location>
        <begin position="567"/>
        <end position="629"/>
    </location>
</feature>
<dbReference type="AlphaFoldDB" id="A0A0N1I3Y6"/>
<feature type="compositionally biased region" description="Basic and acidic residues" evidence="1">
    <location>
        <begin position="501"/>
        <end position="512"/>
    </location>
</feature>
<feature type="compositionally biased region" description="Pro residues" evidence="1">
    <location>
        <begin position="572"/>
        <end position="584"/>
    </location>
</feature>
<dbReference type="VEuPathDB" id="TriTrypDB:Lsey_0223_0120"/>
<feature type="compositionally biased region" description="Low complexity" evidence="1">
    <location>
        <begin position="599"/>
        <end position="616"/>
    </location>
</feature>
<feature type="region of interest" description="Disordered" evidence="1">
    <location>
        <begin position="71"/>
        <end position="117"/>
    </location>
</feature>
<sequence length="1000" mass="103108">MSQRPPRLAVMGKGIVQVAEHKRRKDLHAAGPAAAFTCESKTVAEVVDPSGLTDMKAAAGSAKTAAPLDLLQPPQATPAPAPQPKKALSATTDKEKRQATVVTAAGPTQARRSSSSNNAIELSLVRNLKRQIACLEAQLRVIKQQQDAAARLRVRKAGKLEDQAAATCTADVALTGGDERHPKGLALPLPHAQRVHHVDATAEVHANSTHDIGVSRLQSIPEAYQLERSALLHNVESLTKDIEGLQSLALDVGRERDVMAAEIVQYRAVLRELRVEHEAVTAECAATLMLLESERGLRRAAEDCAAACAKGLPKGGVSGSADLATVDAVSQRDYYKLQIDRLKTSVAREKARAESLSVALLRERGRASAQEKQLCSALDHITLMEMREHQLAAYYQSLSSRFVTVSAMLRHVLDVVPEDLLHHQRIPSPQRADSVGGAEDAREDVTLGEVRETLVAWEGEALTNAAQLKDSAAATAAAQSLAQSETAKATTEAPPSANGDDQPHDAAEEHSNSRSRTSAPDILAVATVATFARSIYEAADVLKPVDAVDKGPLALSQQGTHVVSTTGLLASAPPPSPTPTPTPTDAPQSDADDAQGEESMAAADAKSASGAALSSAMRGPPTAEPSLTSEMSVQKYGGVAAAVPALSPETMEGTVQSTPVQQECALEEPASTAAPPSMGEEDDRDCAEAGEAVKGAAEAVGTVPPPVHVEASLAVEEALHDADPNLPSGEAESGTSGQTAAEDGVKGEAALRGGEAEALPPSCSQLDCDTAATAVPKMKEDGEAAPSLSSSKNDDETEAELTLKGAVDKSEPVAAAPSCTVDGIDIDVAVNAASSSDTPTCREENTVSSGAAAPSSAVDCKESDRAEGDNTKEDSHTTAAPTENAVQSPPPPVAAAAASPPPQVAAVPPPPPATVPPSLPSPPPVIASIPAPFPPGGVAVPLPPGCVVVPQPPGAMVPTAVPPSAPAPPTLEEQLADLDARIEAQNASLSVLVQQLRESA</sequence>
<proteinExistence type="predicted"/>
<feature type="compositionally biased region" description="Low complexity" evidence="1">
    <location>
        <begin position="848"/>
        <end position="857"/>
    </location>
</feature>
<accession>A0A0N1I3Y6</accession>
<gene>
    <name evidence="2" type="ORF">ABL78_6056</name>
</gene>
<dbReference type="OrthoDB" id="267158at2759"/>
<comment type="caution">
    <text evidence="2">The sequence shown here is derived from an EMBL/GenBank/DDBJ whole genome shotgun (WGS) entry which is preliminary data.</text>
</comment>
<keyword evidence="3" id="KW-1185">Reference proteome</keyword>
<feature type="region of interest" description="Disordered" evidence="1">
    <location>
        <begin position="650"/>
        <end position="685"/>
    </location>
</feature>
<organism evidence="2 3">
    <name type="scientific">Leptomonas seymouri</name>
    <dbReference type="NCBI Taxonomy" id="5684"/>
    <lineage>
        <taxon>Eukaryota</taxon>
        <taxon>Discoba</taxon>
        <taxon>Euglenozoa</taxon>
        <taxon>Kinetoplastea</taxon>
        <taxon>Metakinetoplastina</taxon>
        <taxon>Trypanosomatida</taxon>
        <taxon>Trypanosomatidae</taxon>
        <taxon>Leishmaniinae</taxon>
        <taxon>Leptomonas</taxon>
    </lineage>
</organism>
<reference evidence="2 3" key="1">
    <citation type="journal article" date="2015" name="PLoS Pathog.">
        <title>Leptomonas seymouri: Adaptations to the Dixenous Life Cycle Analyzed by Genome Sequencing, Transcriptome Profiling and Co-infection with Leishmania donovani.</title>
        <authorList>
            <person name="Kraeva N."/>
            <person name="Butenko A."/>
            <person name="Hlavacova J."/>
            <person name="Kostygov A."/>
            <person name="Myskova J."/>
            <person name="Grybchuk D."/>
            <person name="Lestinova T."/>
            <person name="Votypka J."/>
            <person name="Volf P."/>
            <person name="Opperdoes F."/>
            <person name="Flegontov P."/>
            <person name="Lukes J."/>
            <person name="Yurchenko V."/>
        </authorList>
    </citation>
    <scope>NUCLEOTIDE SEQUENCE [LARGE SCALE GENOMIC DNA]</scope>
    <source>
        <strain evidence="2 3">ATCC 30220</strain>
    </source>
</reference>
<evidence type="ECO:0000313" key="3">
    <source>
        <dbReference type="Proteomes" id="UP000038009"/>
    </source>
</evidence>
<dbReference type="OMA" id="EAQLHVM"/>
<dbReference type="EMBL" id="LJSK01000223">
    <property type="protein sequence ID" value="KPI84901.1"/>
    <property type="molecule type" value="Genomic_DNA"/>
</dbReference>
<evidence type="ECO:0000313" key="2">
    <source>
        <dbReference type="EMBL" id="KPI84901.1"/>
    </source>
</evidence>
<feature type="compositionally biased region" description="Basic and acidic residues" evidence="1">
    <location>
        <begin position="859"/>
        <end position="876"/>
    </location>
</feature>